<keyword evidence="4" id="KW-1185">Reference proteome</keyword>
<feature type="region of interest" description="Disordered" evidence="2">
    <location>
        <begin position="489"/>
        <end position="511"/>
    </location>
</feature>
<dbReference type="EMBL" id="SRMA01026550">
    <property type="protein sequence ID" value="TRY82503.1"/>
    <property type="molecule type" value="Genomic_DNA"/>
</dbReference>
<dbReference type="AlphaFoldDB" id="A0A553PXT3"/>
<organism evidence="3 4">
    <name type="scientific">Danionella cerebrum</name>
    <dbReference type="NCBI Taxonomy" id="2873325"/>
    <lineage>
        <taxon>Eukaryota</taxon>
        <taxon>Metazoa</taxon>
        <taxon>Chordata</taxon>
        <taxon>Craniata</taxon>
        <taxon>Vertebrata</taxon>
        <taxon>Euteleostomi</taxon>
        <taxon>Actinopterygii</taxon>
        <taxon>Neopterygii</taxon>
        <taxon>Teleostei</taxon>
        <taxon>Ostariophysi</taxon>
        <taxon>Cypriniformes</taxon>
        <taxon>Danionidae</taxon>
        <taxon>Danioninae</taxon>
        <taxon>Danionella</taxon>
    </lineage>
</organism>
<feature type="compositionally biased region" description="Basic and acidic residues" evidence="2">
    <location>
        <begin position="530"/>
        <end position="540"/>
    </location>
</feature>
<name>A0A553PXT3_9TELE</name>
<feature type="coiled-coil region" evidence="1">
    <location>
        <begin position="454"/>
        <end position="481"/>
    </location>
</feature>
<proteinExistence type="predicted"/>
<feature type="region of interest" description="Disordered" evidence="2">
    <location>
        <begin position="340"/>
        <end position="393"/>
    </location>
</feature>
<feature type="compositionally biased region" description="Basic and acidic residues" evidence="2">
    <location>
        <begin position="88"/>
        <end position="107"/>
    </location>
</feature>
<feature type="compositionally biased region" description="Basic and acidic residues" evidence="2">
    <location>
        <begin position="1"/>
        <end position="34"/>
    </location>
</feature>
<dbReference type="PANTHER" id="PTHR22115:SF5">
    <property type="entry name" value="COILED-COIL DOMAIN-CONTAINING PROTEIN 50-LIKE ISOFORM X1"/>
    <property type="match status" value="1"/>
</dbReference>
<evidence type="ECO:0000256" key="2">
    <source>
        <dbReference type="SAM" id="MobiDB-lite"/>
    </source>
</evidence>
<dbReference type="Proteomes" id="UP000316079">
    <property type="component" value="Unassembled WGS sequence"/>
</dbReference>
<evidence type="ECO:0000313" key="3">
    <source>
        <dbReference type="EMBL" id="TRY82503.1"/>
    </source>
</evidence>
<evidence type="ECO:0000256" key="1">
    <source>
        <dbReference type="SAM" id="Coils"/>
    </source>
</evidence>
<sequence length="592" mass="68832">MIQEEIQRSAEEAQRREVEDEEIAKRMQDDELCLRSRNQHKNKDYRESINVPARPYSPRYIHAAPNLSRRLQHSSSQNYSDSEEDVMECSRSRVVRQERHSLVDHRRPVVRQSRAHSEQDDKSVMSQSSRSSQLSGGWGGVVKLIKNDLSEQGYINHSSDDEIFEPVYRLEKILQQKNQVSGARLSRHSSMRDDRSRSWQRDGCFRERHVHFPDQQRRVNGSRIYENRYVGIKTERVPSSTGIRRNEERLQMQALPNQTGFQRNVSMRRSYHGNIWRTSVFEGSRTCSADDSNVSRARPSNAAPSFQPTAGDRLREGKLLPRSLSLREDERRIDRDRCAREHRVRRSRSERSETFEEERSSTEEELERERWSQRWQSSTARSPGAGTACRSGRTALDLGDLEQVLRDEELARRLQEEEERLAEEHASSSLRRDGSVGDFRAAQVAQDEEIARFIQKQEIKAKRNSCELELAEREYQEIDRRACDRQRRRLDSEGLQSPVDDFTSDHPTHVSMPVQPQAIRNIAEELDPTFQRKDSADAGKTHGPGQNQASSYSPIDEPTFVPPTKRQSEKIARVKPREKKESAKQKENCKQQ</sequence>
<dbReference type="InterPro" id="IPR039303">
    <property type="entry name" value="CCDC50"/>
</dbReference>
<feature type="compositionally biased region" description="Basic and acidic residues" evidence="2">
    <location>
        <begin position="340"/>
        <end position="372"/>
    </location>
</feature>
<feature type="compositionally biased region" description="Polar residues" evidence="2">
    <location>
        <begin position="544"/>
        <end position="553"/>
    </location>
</feature>
<evidence type="ECO:0008006" key="5">
    <source>
        <dbReference type="Google" id="ProtNLM"/>
    </source>
</evidence>
<evidence type="ECO:0000313" key="4">
    <source>
        <dbReference type="Proteomes" id="UP000316079"/>
    </source>
</evidence>
<feature type="compositionally biased region" description="Low complexity" evidence="2">
    <location>
        <begin position="124"/>
        <end position="135"/>
    </location>
</feature>
<dbReference type="OrthoDB" id="9994767at2759"/>
<dbReference type="PANTHER" id="PTHR22115">
    <property type="entry name" value="C3ORF6 PROTEIN-RELATED"/>
    <property type="match status" value="1"/>
</dbReference>
<gene>
    <name evidence="3" type="ORF">DNTS_013820</name>
</gene>
<feature type="coiled-coil region" evidence="1">
    <location>
        <begin position="398"/>
        <end position="427"/>
    </location>
</feature>
<comment type="caution">
    <text evidence="3">The sequence shown here is derived from an EMBL/GenBank/DDBJ whole genome shotgun (WGS) entry which is preliminary data.</text>
</comment>
<reference evidence="3 4" key="1">
    <citation type="journal article" date="2019" name="Sci. Data">
        <title>Hybrid genome assembly and annotation of Danionella translucida.</title>
        <authorList>
            <person name="Kadobianskyi M."/>
            <person name="Schulze L."/>
            <person name="Schuelke M."/>
            <person name="Judkewitz B."/>
        </authorList>
    </citation>
    <scope>NUCLEOTIDE SEQUENCE [LARGE SCALE GENOMIC DNA]</scope>
    <source>
        <strain evidence="3 4">Bolton</strain>
    </source>
</reference>
<feature type="compositionally biased region" description="Polar residues" evidence="2">
    <location>
        <begin position="285"/>
        <end position="295"/>
    </location>
</feature>
<feature type="region of interest" description="Disordered" evidence="2">
    <location>
        <begin position="285"/>
        <end position="316"/>
    </location>
</feature>
<protein>
    <recommendedName>
        <fullName evidence="5">Coiled-coil domain-containing protein</fullName>
    </recommendedName>
</protein>
<accession>A0A553PXT3</accession>
<keyword evidence="1" id="KW-0175">Coiled coil</keyword>
<feature type="region of interest" description="Disordered" evidence="2">
    <location>
        <begin position="1"/>
        <end position="136"/>
    </location>
</feature>
<feature type="region of interest" description="Disordered" evidence="2">
    <location>
        <begin position="527"/>
        <end position="592"/>
    </location>
</feature>
<feature type="compositionally biased region" description="Basic and acidic residues" evidence="2">
    <location>
        <begin position="578"/>
        <end position="592"/>
    </location>
</feature>